<dbReference type="InterPro" id="IPR011708">
    <property type="entry name" value="DNA_pol3_alpha_NTPase_dom"/>
</dbReference>
<dbReference type="InterPro" id="IPR016195">
    <property type="entry name" value="Pol/histidinol_Pase-like"/>
</dbReference>
<name>A0A858U224_9MOLU</name>
<dbReference type="InterPro" id="IPR040982">
    <property type="entry name" value="DNA_pol3_finger"/>
</dbReference>
<dbReference type="Gene3D" id="1.10.10.1600">
    <property type="entry name" value="Bacterial DNA polymerase III alpha subunit, thumb domain"/>
    <property type="match status" value="1"/>
</dbReference>
<accession>A0A858U224</accession>
<dbReference type="GO" id="GO:0008408">
    <property type="term" value="F:3'-5' exonuclease activity"/>
    <property type="evidence" value="ECO:0007669"/>
    <property type="project" value="InterPro"/>
</dbReference>
<dbReference type="GO" id="GO:0006260">
    <property type="term" value="P:DNA replication"/>
    <property type="evidence" value="ECO:0007669"/>
    <property type="project" value="UniProtKB-KW"/>
</dbReference>
<comment type="catalytic activity">
    <reaction evidence="6">
        <text>DNA(n) + a 2'-deoxyribonucleoside 5'-triphosphate = DNA(n+1) + diphosphate</text>
        <dbReference type="Rhea" id="RHEA:22508"/>
        <dbReference type="Rhea" id="RHEA-COMP:17339"/>
        <dbReference type="Rhea" id="RHEA-COMP:17340"/>
        <dbReference type="ChEBI" id="CHEBI:33019"/>
        <dbReference type="ChEBI" id="CHEBI:61560"/>
        <dbReference type="ChEBI" id="CHEBI:173112"/>
        <dbReference type="EC" id="2.7.7.7"/>
    </reaction>
</comment>
<dbReference type="Pfam" id="PF02811">
    <property type="entry name" value="PHP"/>
    <property type="match status" value="1"/>
</dbReference>
<sequence>MKLINLHTNTTLSFLESTIDLEELIKLAELNECEYLAITEKGNMFSFARFAILAKEKNIKTIFGLQFNLRIKDKSYQFLAYAQNNKTLKTLFDFNFLHSKQGFVTTEDLTQFNDLVFIDHPTEGYYALTDSYIENLNYYIGLCQYKLDSDELKINLNDKRFLFINEWKANDEFDLKTLNMLYWIKNQSAGTLSYIESINFDINTNVKFIEELISRTNDLAKSLAFEISFDHFKMPVFPNNENIDSFQYLKKQLLKNIPNKLQHIADQQKYMDRLKYELNIIKELGFEDYFLIIWDFIKWAKTNNISIGPGRGSAAGSLVSYILDITQIDPIEYNLLFERFLNPKRVSLPDIDIDVQDDKRGELIQYLVNKYGFNNVATIVTFSTLGTKSAMRDSARAMNIPIPTIDSLAQKIPNSEMSLNEVYENNTSFQNAINNYQLNENGENVLKTAFEEACKIQGFYRQSGTHAAGIIISEENIINKSPVMIANDGLQTQMTMDYLEKFGLLKIDILGLKTLSIISEIVDLIKKHEPEFNIDSIPMNDEKTFNLLTLGKTAGIFQLESPGMIKTLRKVRVDNFNDIVAIISLFRPGPMQYITTYSERKNGNEPVAKIAPIYDEILKSTYGIMIYQEQILEVVQKISKMDYAQADLLRRAISKKKIEQFSQFKNVFIEMSKNNGYTENVIEKIFNDIEKFAEYGFNKSHAVSYATITYRMAYLKRHYPLQFYSAIISSSINSSENMNRYVNEAKELGIEIVSPLIEISSDHSVIKDGKIYLPLNMIKGLGKVGVNNIITERNDNGEFQNLIETILRLRAANIGEAAIKILIKASTFRSYGNQKTLLKALENGSRLMLEIENAFNNKDKTVDWNAINYEVPIEKLAYDYEFESANEYQYLGNIYNSSLTKQYEGEVKLINIHPGTEHVIVVYLNEAVVKISKFNKPFTSVTISDSSATIRLNIWKDSDIKNSVGKLIKATLLKKTDGYFMIKDWKEI</sequence>
<evidence type="ECO:0000256" key="1">
    <source>
        <dbReference type="ARBA" id="ARBA00012417"/>
    </source>
</evidence>
<gene>
    <name evidence="8" type="primary">dnaE</name>
    <name evidence="8" type="ORF">HGG69_02675</name>
</gene>
<evidence type="ECO:0000256" key="2">
    <source>
        <dbReference type="ARBA" id="ARBA00022679"/>
    </source>
</evidence>
<dbReference type="InterPro" id="IPR003141">
    <property type="entry name" value="Pol/His_phosphatase_N"/>
</dbReference>
<dbReference type="GO" id="GO:0003887">
    <property type="term" value="F:DNA-directed DNA polymerase activity"/>
    <property type="evidence" value="ECO:0007669"/>
    <property type="project" value="UniProtKB-KW"/>
</dbReference>
<dbReference type="RefSeq" id="WP_169605243.1">
    <property type="nucleotide sequence ID" value="NZ_CP051481.1"/>
</dbReference>
<keyword evidence="5" id="KW-0239">DNA-directed DNA polymerase</keyword>
<dbReference type="Gene3D" id="3.20.20.140">
    <property type="entry name" value="Metal-dependent hydrolases"/>
    <property type="match status" value="1"/>
</dbReference>
<dbReference type="EC" id="2.7.7.7" evidence="1"/>
<dbReference type="InterPro" id="IPR004013">
    <property type="entry name" value="PHP_dom"/>
</dbReference>
<dbReference type="AlphaFoldDB" id="A0A858U224"/>
<feature type="domain" description="Polymerase/histidinol phosphatase N-terminal" evidence="7">
    <location>
        <begin position="4"/>
        <end position="71"/>
    </location>
</feature>
<dbReference type="KEGG" id="mphe:HGG69_02675"/>
<organism evidence="8 9">
    <name type="scientific">Mycoplasma phocoenae</name>
    <dbReference type="NCBI Taxonomy" id="754517"/>
    <lineage>
        <taxon>Bacteria</taxon>
        <taxon>Bacillati</taxon>
        <taxon>Mycoplasmatota</taxon>
        <taxon>Mollicutes</taxon>
        <taxon>Mycoplasmataceae</taxon>
        <taxon>Mycoplasma</taxon>
    </lineage>
</organism>
<evidence type="ECO:0000256" key="4">
    <source>
        <dbReference type="ARBA" id="ARBA00022705"/>
    </source>
</evidence>
<keyword evidence="2 8" id="KW-0808">Transferase</keyword>
<dbReference type="PANTHER" id="PTHR32294:SF0">
    <property type="entry name" value="DNA POLYMERASE III SUBUNIT ALPHA"/>
    <property type="match status" value="1"/>
</dbReference>
<dbReference type="Pfam" id="PF14579">
    <property type="entry name" value="HHH_6"/>
    <property type="match status" value="1"/>
</dbReference>
<dbReference type="Proteomes" id="UP000501060">
    <property type="component" value="Chromosome"/>
</dbReference>
<evidence type="ECO:0000259" key="7">
    <source>
        <dbReference type="SMART" id="SM00481"/>
    </source>
</evidence>
<evidence type="ECO:0000313" key="9">
    <source>
        <dbReference type="Proteomes" id="UP000501060"/>
    </source>
</evidence>
<dbReference type="NCBIfam" id="TIGR00594">
    <property type="entry name" value="polc"/>
    <property type="match status" value="1"/>
</dbReference>
<proteinExistence type="predicted"/>
<keyword evidence="9" id="KW-1185">Reference proteome</keyword>
<evidence type="ECO:0000313" key="8">
    <source>
        <dbReference type="EMBL" id="QJG67194.1"/>
    </source>
</evidence>
<dbReference type="Gene3D" id="1.10.150.870">
    <property type="match status" value="1"/>
</dbReference>
<keyword evidence="3 8" id="KW-0548">Nucleotidyltransferase</keyword>
<dbReference type="Pfam" id="PF07733">
    <property type="entry name" value="DNA_pol3_alpha"/>
    <property type="match status" value="1"/>
</dbReference>
<reference evidence="8 9" key="1">
    <citation type="submission" date="2020-04" db="EMBL/GenBank/DDBJ databases">
        <title>Novel Mycoplasma species detected in Phocoena phocoena (harbor porpoise) from the USA.</title>
        <authorList>
            <person name="Volokhov D.V."/>
        </authorList>
    </citation>
    <scope>NUCLEOTIDE SEQUENCE [LARGE SCALE GENOMIC DNA]</scope>
    <source>
        <strain evidence="8 9">Phocoena C-264-GEN</strain>
    </source>
</reference>
<dbReference type="SMART" id="SM00481">
    <property type="entry name" value="POLIIIAc"/>
    <property type="match status" value="1"/>
</dbReference>
<evidence type="ECO:0000256" key="3">
    <source>
        <dbReference type="ARBA" id="ARBA00022695"/>
    </source>
</evidence>
<evidence type="ECO:0000256" key="5">
    <source>
        <dbReference type="ARBA" id="ARBA00022932"/>
    </source>
</evidence>
<dbReference type="Pfam" id="PF17657">
    <property type="entry name" value="DNA_pol3_finger"/>
    <property type="match status" value="1"/>
</dbReference>
<dbReference type="SUPFAM" id="SSF89550">
    <property type="entry name" value="PHP domain-like"/>
    <property type="match status" value="1"/>
</dbReference>
<evidence type="ECO:0000256" key="6">
    <source>
        <dbReference type="ARBA" id="ARBA00049244"/>
    </source>
</evidence>
<dbReference type="InterPro" id="IPR041931">
    <property type="entry name" value="DNA_pol3_alpha_thumb_dom"/>
</dbReference>
<keyword evidence="4" id="KW-0235">DNA replication</keyword>
<dbReference type="PANTHER" id="PTHR32294">
    <property type="entry name" value="DNA POLYMERASE III SUBUNIT ALPHA"/>
    <property type="match status" value="1"/>
</dbReference>
<dbReference type="EMBL" id="CP051481">
    <property type="protein sequence ID" value="QJG67194.1"/>
    <property type="molecule type" value="Genomic_DNA"/>
</dbReference>
<dbReference type="InterPro" id="IPR004805">
    <property type="entry name" value="DnaE2/DnaE/PolC"/>
</dbReference>
<dbReference type="InterPro" id="IPR029460">
    <property type="entry name" value="DNAPol_HHH"/>
</dbReference>
<protein>
    <recommendedName>
        <fullName evidence="1">DNA-directed DNA polymerase</fullName>
        <ecNumber evidence="1">2.7.7.7</ecNumber>
    </recommendedName>
</protein>